<proteinExistence type="predicted"/>
<dbReference type="Ensembl" id="ENSCCRT00010051226.1">
    <property type="protein sequence ID" value="ENSCCRP00010046735.1"/>
    <property type="gene ID" value="ENSCCRG00010019780.1"/>
</dbReference>
<dbReference type="Gene3D" id="3.40.50.150">
    <property type="entry name" value="Vaccinia Virus protein VP39"/>
    <property type="match status" value="1"/>
</dbReference>
<name>A0A8C1KGR6_CYPCA</name>
<dbReference type="AlphaFoldDB" id="A0A8C1KGR6"/>
<keyword evidence="3" id="KW-1185">Reference proteome</keyword>
<dbReference type="PANTHER" id="PTHR12843">
    <property type="entry name" value="PROTEIN-LYSINE N-METHYLTRANSFERASE METTL10"/>
    <property type="match status" value="1"/>
</dbReference>
<dbReference type="PANTHER" id="PTHR12843:SF5">
    <property type="entry name" value="EEF1A LYSINE METHYLTRANSFERASE 2"/>
    <property type="match status" value="1"/>
</dbReference>
<organism evidence="2 3">
    <name type="scientific">Cyprinus carpio</name>
    <name type="common">Common carp</name>
    <dbReference type="NCBI Taxonomy" id="7962"/>
    <lineage>
        <taxon>Eukaryota</taxon>
        <taxon>Metazoa</taxon>
        <taxon>Chordata</taxon>
        <taxon>Craniata</taxon>
        <taxon>Vertebrata</taxon>
        <taxon>Euteleostomi</taxon>
        <taxon>Actinopterygii</taxon>
        <taxon>Neopterygii</taxon>
        <taxon>Teleostei</taxon>
        <taxon>Ostariophysi</taxon>
        <taxon>Cypriniformes</taxon>
        <taxon>Cyprinidae</taxon>
        <taxon>Cyprininae</taxon>
        <taxon>Cyprinus</taxon>
    </lineage>
</organism>
<feature type="domain" description="Methyltransferase" evidence="1">
    <location>
        <begin position="72"/>
        <end position="177"/>
    </location>
</feature>
<evidence type="ECO:0000313" key="3">
    <source>
        <dbReference type="Proteomes" id="UP000694427"/>
    </source>
</evidence>
<dbReference type="SUPFAM" id="SSF53335">
    <property type="entry name" value="S-adenosyl-L-methionine-dependent methyltransferases"/>
    <property type="match status" value="1"/>
</dbReference>
<dbReference type="GO" id="GO:0005737">
    <property type="term" value="C:cytoplasm"/>
    <property type="evidence" value="ECO:0007669"/>
    <property type="project" value="TreeGrafter"/>
</dbReference>
<reference evidence="2" key="1">
    <citation type="submission" date="2025-08" db="UniProtKB">
        <authorList>
            <consortium name="Ensembl"/>
        </authorList>
    </citation>
    <scope>IDENTIFICATION</scope>
</reference>
<sequence>MMRRDIIMMESSVSTQVQCTELEDDFAPSKLVTKKYWDDAYKRELQTYKDIGDVGEIWFGEESMDRAKHGFSNLTGIDYSKAAVELTVNILKEEGLKIFKIQVMEMICFFNIQNFYLSFCTFDAISLRPEDREEAKKCYVNSLKTVMQPGGFFIITSCNWTKEQLLQIFTPGFELVQELATPHFQCGGVTGNSVTALEFKKID</sequence>
<evidence type="ECO:0000259" key="1">
    <source>
        <dbReference type="Pfam" id="PF13847"/>
    </source>
</evidence>
<reference evidence="2" key="2">
    <citation type="submission" date="2025-09" db="UniProtKB">
        <authorList>
            <consortium name="Ensembl"/>
        </authorList>
    </citation>
    <scope>IDENTIFICATION</scope>
</reference>
<dbReference type="Proteomes" id="UP000694427">
    <property type="component" value="Unplaced"/>
</dbReference>
<dbReference type="Pfam" id="PF13847">
    <property type="entry name" value="Methyltransf_31"/>
    <property type="match status" value="1"/>
</dbReference>
<accession>A0A8C1KGR6</accession>
<dbReference type="InterPro" id="IPR029063">
    <property type="entry name" value="SAM-dependent_MTases_sf"/>
</dbReference>
<protein>
    <submittedName>
        <fullName evidence="2">EEF1A lysine methyltransferase 2</fullName>
    </submittedName>
</protein>
<evidence type="ECO:0000313" key="2">
    <source>
        <dbReference type="Ensembl" id="ENSCCRP00010046735.1"/>
    </source>
</evidence>
<dbReference type="GO" id="GO:0016279">
    <property type="term" value="F:protein-lysine N-methyltransferase activity"/>
    <property type="evidence" value="ECO:0007669"/>
    <property type="project" value="TreeGrafter"/>
</dbReference>
<dbReference type="InterPro" id="IPR025714">
    <property type="entry name" value="Methyltranfer_dom"/>
</dbReference>